<evidence type="ECO:0000313" key="3">
    <source>
        <dbReference type="Proteomes" id="UP000004994"/>
    </source>
</evidence>
<organism evidence="2">
    <name type="scientific">Solanum lycopersicum</name>
    <name type="common">Tomato</name>
    <name type="synonym">Lycopersicon esculentum</name>
    <dbReference type="NCBI Taxonomy" id="4081"/>
    <lineage>
        <taxon>Eukaryota</taxon>
        <taxon>Viridiplantae</taxon>
        <taxon>Streptophyta</taxon>
        <taxon>Embryophyta</taxon>
        <taxon>Tracheophyta</taxon>
        <taxon>Spermatophyta</taxon>
        <taxon>Magnoliopsida</taxon>
        <taxon>eudicotyledons</taxon>
        <taxon>Gunneridae</taxon>
        <taxon>Pentapetalae</taxon>
        <taxon>asterids</taxon>
        <taxon>lamiids</taxon>
        <taxon>Solanales</taxon>
        <taxon>Solanaceae</taxon>
        <taxon>Solanoideae</taxon>
        <taxon>Solaneae</taxon>
        <taxon>Solanum</taxon>
        <taxon>Solanum subgen. Lycopersicon</taxon>
    </lineage>
</organism>
<reference evidence="2" key="2">
    <citation type="submission" date="2019-01" db="UniProtKB">
        <authorList>
            <consortium name="EnsemblPlants"/>
        </authorList>
    </citation>
    <scope>IDENTIFICATION</scope>
    <source>
        <strain evidence="2">cv. Heinz 1706</strain>
    </source>
</reference>
<feature type="signal peptide" evidence="1">
    <location>
        <begin position="1"/>
        <end position="21"/>
    </location>
</feature>
<keyword evidence="1" id="KW-0732">Signal</keyword>
<evidence type="ECO:0000313" key="2">
    <source>
        <dbReference type="EnsemblPlants" id="Solyc08g045720.2.1"/>
    </source>
</evidence>
<dbReference type="Proteomes" id="UP000004994">
    <property type="component" value="Chromosome 8"/>
</dbReference>
<sequence length="66" mass="7619">MGCYNCVLLLLLSSIIIPILSEDIHQLDLYNTIDQCHLILSANNQPYRSAYHFQPPNNWMNILMGQ</sequence>
<feature type="chain" id="PRO_5018620008" evidence="1">
    <location>
        <begin position="22"/>
        <end position="66"/>
    </location>
</feature>
<reference evidence="2" key="1">
    <citation type="journal article" date="2012" name="Nature">
        <title>The tomato genome sequence provides insights into fleshy fruit evolution.</title>
        <authorList>
            <consortium name="Tomato Genome Consortium"/>
        </authorList>
    </citation>
    <scope>NUCLEOTIDE SEQUENCE [LARGE SCALE GENOMIC DNA]</scope>
    <source>
        <strain evidence="2">cv. Heinz 1706</strain>
    </source>
</reference>
<proteinExistence type="predicted"/>
<name>A0A3Q7HNN5_SOLLC</name>
<keyword evidence="3" id="KW-1185">Reference proteome</keyword>
<protein>
    <submittedName>
        <fullName evidence="2">Uncharacterized protein</fullName>
    </submittedName>
</protein>
<dbReference type="AlphaFoldDB" id="A0A3Q7HNN5"/>
<dbReference type="Gramene" id="Solyc08g045720.2.1">
    <property type="protein sequence ID" value="Solyc08g045720.2.1"/>
    <property type="gene ID" value="Solyc08g045720.2"/>
</dbReference>
<accession>A0A3Q7HNN5</accession>
<dbReference type="EnsemblPlants" id="Solyc08g045720.2.1">
    <property type="protein sequence ID" value="Solyc08g045720.2.1"/>
    <property type="gene ID" value="Solyc08g045720.2"/>
</dbReference>
<dbReference type="InParanoid" id="A0A3Q7HNN5"/>
<dbReference type="PaxDb" id="4081-Solyc08g045720.1.1"/>
<evidence type="ECO:0000256" key="1">
    <source>
        <dbReference type="SAM" id="SignalP"/>
    </source>
</evidence>